<dbReference type="InterPro" id="IPR052048">
    <property type="entry name" value="ST_Response_Regulator"/>
</dbReference>
<dbReference type="PANTHER" id="PTHR43228:SF23">
    <property type="entry name" value="TWO-COMPONENT RESPONSE REGULATOR ARR22-LIKE"/>
    <property type="match status" value="1"/>
</dbReference>
<name>A0A9J5WTA4_SOLCO</name>
<dbReference type="OrthoDB" id="1297839at2759"/>
<dbReference type="EMBL" id="JACXVP010000011">
    <property type="protein sequence ID" value="KAG5578364.1"/>
    <property type="molecule type" value="Genomic_DNA"/>
</dbReference>
<proteinExistence type="predicted"/>
<dbReference type="SUPFAM" id="SSF52172">
    <property type="entry name" value="CheY-like"/>
    <property type="match status" value="1"/>
</dbReference>
<comment type="caution">
    <text evidence="1">Lacks conserved residue(s) required for the propagation of feature annotation.</text>
</comment>
<comment type="caution">
    <text evidence="3">The sequence shown here is derived from an EMBL/GenBank/DDBJ whole genome shotgun (WGS) entry which is preliminary data.</text>
</comment>
<dbReference type="Proteomes" id="UP000824120">
    <property type="component" value="Chromosome 11"/>
</dbReference>
<dbReference type="PANTHER" id="PTHR43228">
    <property type="entry name" value="TWO-COMPONENT RESPONSE REGULATOR"/>
    <property type="match status" value="1"/>
</dbReference>
<gene>
    <name evidence="3" type="ORF">H5410_058498</name>
</gene>
<evidence type="ECO:0000256" key="1">
    <source>
        <dbReference type="PROSITE-ProRule" id="PRU00169"/>
    </source>
</evidence>
<dbReference type="Gene3D" id="3.40.50.2300">
    <property type="match status" value="1"/>
</dbReference>
<evidence type="ECO:0000313" key="4">
    <source>
        <dbReference type="Proteomes" id="UP000824120"/>
    </source>
</evidence>
<sequence length="111" mass="12823">MSSSASSSKGRRKLNEVKKQSILIVATYEIYQNSYILCFQNFEVETLGVRNEFMALNIHDKTQMHFNFILMSSTMPVMDGIEAIKKLRSMEITTMIVRIATPDDNEEYCKK</sequence>
<dbReference type="GO" id="GO:0000160">
    <property type="term" value="P:phosphorelay signal transduction system"/>
    <property type="evidence" value="ECO:0007669"/>
    <property type="project" value="InterPro"/>
</dbReference>
<dbReference type="InterPro" id="IPR001789">
    <property type="entry name" value="Sig_transdc_resp-reg_receiver"/>
</dbReference>
<keyword evidence="4" id="KW-1185">Reference proteome</keyword>
<dbReference type="InterPro" id="IPR011006">
    <property type="entry name" value="CheY-like_superfamily"/>
</dbReference>
<evidence type="ECO:0000313" key="3">
    <source>
        <dbReference type="EMBL" id="KAG5578364.1"/>
    </source>
</evidence>
<protein>
    <recommendedName>
        <fullName evidence="2">Response regulatory domain-containing protein</fullName>
    </recommendedName>
</protein>
<evidence type="ECO:0000259" key="2">
    <source>
        <dbReference type="PROSITE" id="PS50110"/>
    </source>
</evidence>
<reference evidence="3 4" key="1">
    <citation type="submission" date="2020-09" db="EMBL/GenBank/DDBJ databases">
        <title>De no assembly of potato wild relative species, Solanum commersonii.</title>
        <authorList>
            <person name="Cho K."/>
        </authorList>
    </citation>
    <scope>NUCLEOTIDE SEQUENCE [LARGE SCALE GENOMIC DNA]</scope>
    <source>
        <strain evidence="3">LZ3.2</strain>
        <tissue evidence="3">Leaf</tissue>
    </source>
</reference>
<dbReference type="PROSITE" id="PS50110">
    <property type="entry name" value="RESPONSE_REGULATORY"/>
    <property type="match status" value="1"/>
</dbReference>
<feature type="domain" description="Response regulatory" evidence="2">
    <location>
        <begin position="21"/>
        <end position="111"/>
    </location>
</feature>
<accession>A0A9J5WTA4</accession>
<organism evidence="3 4">
    <name type="scientific">Solanum commersonii</name>
    <name type="common">Commerson's wild potato</name>
    <name type="synonym">Commerson's nightshade</name>
    <dbReference type="NCBI Taxonomy" id="4109"/>
    <lineage>
        <taxon>Eukaryota</taxon>
        <taxon>Viridiplantae</taxon>
        <taxon>Streptophyta</taxon>
        <taxon>Embryophyta</taxon>
        <taxon>Tracheophyta</taxon>
        <taxon>Spermatophyta</taxon>
        <taxon>Magnoliopsida</taxon>
        <taxon>eudicotyledons</taxon>
        <taxon>Gunneridae</taxon>
        <taxon>Pentapetalae</taxon>
        <taxon>asterids</taxon>
        <taxon>lamiids</taxon>
        <taxon>Solanales</taxon>
        <taxon>Solanaceae</taxon>
        <taxon>Solanoideae</taxon>
        <taxon>Solaneae</taxon>
        <taxon>Solanum</taxon>
    </lineage>
</organism>
<dbReference type="AlphaFoldDB" id="A0A9J5WTA4"/>